<protein>
    <submittedName>
        <fullName evidence="1">Uncharacterized protein</fullName>
    </submittedName>
</protein>
<evidence type="ECO:0000313" key="1">
    <source>
        <dbReference type="EMBL" id="PAA06739.1"/>
    </source>
</evidence>
<dbReference type="EMBL" id="NQKQ01000030">
    <property type="protein sequence ID" value="PAA06739.1"/>
    <property type="molecule type" value="Genomic_DNA"/>
</dbReference>
<comment type="caution">
    <text evidence="1">The sequence shown here is derived from an EMBL/GenBank/DDBJ whole genome shotgun (WGS) entry which is preliminary data.</text>
</comment>
<name>A0A267A4C0_PSEFR</name>
<dbReference type="AlphaFoldDB" id="A0A267A4C0"/>
<evidence type="ECO:0000313" key="2">
    <source>
        <dbReference type="Proteomes" id="UP000215861"/>
    </source>
</evidence>
<gene>
    <name evidence="1" type="ORF">CJU81_20530</name>
</gene>
<dbReference type="Proteomes" id="UP000215861">
    <property type="component" value="Unassembled WGS sequence"/>
</dbReference>
<sequence>MIITCACGGWKHTAGNQQTKGLRVLGVFRGITDASTAILEGHGTRGFLALKGVFHVLTFVRVKYKALKVSN</sequence>
<organism evidence="1 2">
    <name type="scientific">Pseudomonas fragi</name>
    <dbReference type="NCBI Taxonomy" id="296"/>
    <lineage>
        <taxon>Bacteria</taxon>
        <taxon>Pseudomonadati</taxon>
        <taxon>Pseudomonadota</taxon>
        <taxon>Gammaproteobacteria</taxon>
        <taxon>Pseudomonadales</taxon>
        <taxon>Pseudomonadaceae</taxon>
        <taxon>Pseudomonas</taxon>
    </lineage>
</organism>
<reference evidence="1 2" key="1">
    <citation type="submission" date="2017-08" db="EMBL/GenBank/DDBJ databases">
        <title>Genomic and metabolic characterisation of spoilage-associated Pseudomonas species.</title>
        <authorList>
            <person name="Stanborough T."/>
            <person name="Fegan N."/>
            <person name="Powell S.M."/>
            <person name="Singh T."/>
            <person name="Tamplin M.L."/>
            <person name="Chandry P.S."/>
        </authorList>
    </citation>
    <scope>NUCLEOTIDE SEQUENCE [LARGE SCALE GENOMIC DNA]</scope>
    <source>
        <strain evidence="1 2">F1801</strain>
    </source>
</reference>
<proteinExistence type="predicted"/>
<accession>A0A267A4C0</accession>